<evidence type="ECO:0000313" key="4">
    <source>
        <dbReference type="Proteomes" id="UP000077202"/>
    </source>
</evidence>
<gene>
    <name evidence="3" type="ORF">AXG93_1962s1480</name>
</gene>
<dbReference type="Proteomes" id="UP000077202">
    <property type="component" value="Unassembled WGS sequence"/>
</dbReference>
<comment type="caution">
    <text evidence="3">The sequence shown here is derived from an EMBL/GenBank/DDBJ whole genome shotgun (WGS) entry which is preliminary data.</text>
</comment>
<organism evidence="3 4">
    <name type="scientific">Marchantia polymorpha subsp. ruderalis</name>
    <dbReference type="NCBI Taxonomy" id="1480154"/>
    <lineage>
        <taxon>Eukaryota</taxon>
        <taxon>Viridiplantae</taxon>
        <taxon>Streptophyta</taxon>
        <taxon>Embryophyta</taxon>
        <taxon>Marchantiophyta</taxon>
        <taxon>Marchantiopsida</taxon>
        <taxon>Marchantiidae</taxon>
        <taxon>Marchantiales</taxon>
        <taxon>Marchantiaceae</taxon>
        <taxon>Marchantia</taxon>
    </lineage>
</organism>
<proteinExistence type="predicted"/>
<protein>
    <submittedName>
        <fullName evidence="3">Uncharacterized protein</fullName>
    </submittedName>
</protein>
<name>A0A176WFA9_MARPO</name>
<sequence length="144" mass="16160">MRRWVGWAREVVRLMRGLPDEDLQRRNLAMHEQLIRLRKHRLAQEELREKSALNDIRKIVEEMKALEANLVEAEKATAEYVESLAEQAKAQMESDLNAEADIIIEKVIKQTSIPGAQDFSKSLKSEGSCGSASTTGATEGKSVP</sequence>
<reference evidence="3" key="1">
    <citation type="submission" date="2016-03" db="EMBL/GenBank/DDBJ databases">
        <title>Mechanisms controlling the formation of the plant cell surface in tip-growing cells are functionally conserved among land plants.</title>
        <authorList>
            <person name="Honkanen S."/>
            <person name="Jones V.A."/>
            <person name="Morieri G."/>
            <person name="Champion C."/>
            <person name="Hetherington A.J."/>
            <person name="Kelly S."/>
            <person name="Saint-Marcoux D."/>
            <person name="Proust H."/>
            <person name="Prescott H."/>
            <person name="Dolan L."/>
        </authorList>
    </citation>
    <scope>NUCLEOTIDE SEQUENCE [LARGE SCALE GENOMIC DNA]</scope>
    <source>
        <tissue evidence="3">Whole gametophyte</tissue>
    </source>
</reference>
<keyword evidence="4" id="KW-1185">Reference proteome</keyword>
<feature type="compositionally biased region" description="Polar residues" evidence="2">
    <location>
        <begin position="128"/>
        <end position="137"/>
    </location>
</feature>
<feature type="region of interest" description="Disordered" evidence="2">
    <location>
        <begin position="119"/>
        <end position="144"/>
    </location>
</feature>
<feature type="coiled-coil region" evidence="1">
    <location>
        <begin position="49"/>
        <end position="83"/>
    </location>
</feature>
<accession>A0A176WFA9</accession>
<evidence type="ECO:0000313" key="3">
    <source>
        <dbReference type="EMBL" id="OAE31291.1"/>
    </source>
</evidence>
<dbReference type="AlphaFoldDB" id="A0A176WFA9"/>
<dbReference type="EMBL" id="LVLJ01001129">
    <property type="protein sequence ID" value="OAE31291.1"/>
    <property type="molecule type" value="Genomic_DNA"/>
</dbReference>
<evidence type="ECO:0000256" key="2">
    <source>
        <dbReference type="SAM" id="MobiDB-lite"/>
    </source>
</evidence>
<keyword evidence="1" id="KW-0175">Coiled coil</keyword>
<evidence type="ECO:0000256" key="1">
    <source>
        <dbReference type="SAM" id="Coils"/>
    </source>
</evidence>